<name>A0A9N8J360_9FLAO</name>
<feature type="compositionally biased region" description="Gly residues" evidence="1">
    <location>
        <begin position="82"/>
        <end position="92"/>
    </location>
</feature>
<keyword evidence="4" id="KW-1185">Reference proteome</keyword>
<feature type="compositionally biased region" description="Polar residues" evidence="1">
    <location>
        <begin position="48"/>
        <end position="74"/>
    </location>
</feature>
<sequence length="122" mass="12801">MKSFFKSNIALLFILITVLFSCKNNQDGYSDEIETTTVTDSTKKPVDSTGTNETGTNKSTGKPITGAASSTTNKDLGKEGTAKGGTGTGIGPGEDAQDGATYTSSSKKQNIDKDSVRIKPRK</sequence>
<protein>
    <recommendedName>
        <fullName evidence="5">Lipoprotein</fullName>
    </recommendedName>
</protein>
<dbReference type="EMBL" id="CAIJDE010000043">
    <property type="protein sequence ID" value="CAC9974726.1"/>
    <property type="molecule type" value="Genomic_DNA"/>
</dbReference>
<dbReference type="AlphaFoldDB" id="A0A9N8J360"/>
<evidence type="ECO:0000256" key="2">
    <source>
        <dbReference type="SAM" id="SignalP"/>
    </source>
</evidence>
<evidence type="ECO:0000313" key="3">
    <source>
        <dbReference type="EMBL" id="CAC9974726.1"/>
    </source>
</evidence>
<feature type="compositionally biased region" description="Basic and acidic residues" evidence="1">
    <location>
        <begin position="109"/>
        <end position="122"/>
    </location>
</feature>
<evidence type="ECO:0000313" key="4">
    <source>
        <dbReference type="Proteomes" id="UP000533639"/>
    </source>
</evidence>
<dbReference type="PROSITE" id="PS51257">
    <property type="entry name" value="PROKAR_LIPOPROTEIN"/>
    <property type="match status" value="1"/>
</dbReference>
<reference evidence="3 4" key="1">
    <citation type="submission" date="2020-06" db="EMBL/GenBank/DDBJ databases">
        <authorList>
            <person name="Criscuolo A."/>
        </authorList>
    </citation>
    <scope>NUCLEOTIDE SEQUENCE [LARGE SCALE GENOMIC DNA]</scope>
    <source>
        <strain evidence="3">PXU-55</strain>
    </source>
</reference>
<evidence type="ECO:0008006" key="5">
    <source>
        <dbReference type="Google" id="ProtNLM"/>
    </source>
</evidence>
<gene>
    <name evidence="3" type="ORF">FLAPXU55_02423</name>
</gene>
<dbReference type="Proteomes" id="UP000533639">
    <property type="component" value="Unassembled WGS sequence"/>
</dbReference>
<feature type="chain" id="PRO_5040515860" description="Lipoprotein" evidence="2">
    <location>
        <begin position="24"/>
        <end position="122"/>
    </location>
</feature>
<keyword evidence="2" id="KW-0732">Signal</keyword>
<accession>A0A9N8J360</accession>
<dbReference type="RefSeq" id="WP_053470347.1">
    <property type="nucleotide sequence ID" value="NZ_CAIJDE010000043.1"/>
</dbReference>
<proteinExistence type="predicted"/>
<evidence type="ECO:0000256" key="1">
    <source>
        <dbReference type="SAM" id="MobiDB-lite"/>
    </source>
</evidence>
<comment type="caution">
    <text evidence="3">The sequence shown here is derived from an EMBL/GenBank/DDBJ whole genome shotgun (WGS) entry which is preliminary data.</text>
</comment>
<feature type="region of interest" description="Disordered" evidence="1">
    <location>
        <begin position="29"/>
        <end position="122"/>
    </location>
</feature>
<organism evidence="3 4">
    <name type="scientific">Flavobacterium panici</name>
    <dbReference type="NCBI Taxonomy" id="2654843"/>
    <lineage>
        <taxon>Bacteria</taxon>
        <taxon>Pseudomonadati</taxon>
        <taxon>Bacteroidota</taxon>
        <taxon>Flavobacteriia</taxon>
        <taxon>Flavobacteriales</taxon>
        <taxon>Flavobacteriaceae</taxon>
        <taxon>Flavobacterium</taxon>
    </lineage>
</organism>
<feature type="signal peptide" evidence="2">
    <location>
        <begin position="1"/>
        <end position="23"/>
    </location>
</feature>